<keyword evidence="4 7" id="KW-0479">Metal-binding</keyword>
<dbReference type="Gene3D" id="3.40.120.10">
    <property type="entry name" value="Alpha-D-Glucose-1,6-Bisphosphate, subunit A, domain 3"/>
    <property type="match status" value="3"/>
</dbReference>
<evidence type="ECO:0000259" key="11">
    <source>
        <dbReference type="Pfam" id="PF02880"/>
    </source>
</evidence>
<feature type="domain" description="Alpha-D-phosphohexomutase alpha/beta/alpha" evidence="11">
    <location>
        <begin position="331"/>
        <end position="441"/>
    </location>
</feature>
<dbReference type="OrthoDB" id="9806956at2"/>
<dbReference type="KEGG" id="dco:SAMEA4475696_1027"/>
<dbReference type="GO" id="GO:0006166">
    <property type="term" value="P:purine ribonucleoside salvage"/>
    <property type="evidence" value="ECO:0007669"/>
    <property type="project" value="TreeGrafter"/>
</dbReference>
<evidence type="ECO:0000259" key="10">
    <source>
        <dbReference type="Pfam" id="PF02879"/>
    </source>
</evidence>
<dbReference type="Pfam" id="PF02879">
    <property type="entry name" value="PGM_PMM_II"/>
    <property type="match status" value="1"/>
</dbReference>
<dbReference type="Pfam" id="PF02878">
    <property type="entry name" value="PGM_PMM_I"/>
    <property type="match status" value="1"/>
</dbReference>
<feature type="domain" description="Alpha-D-phosphohexomutase alpha/beta/alpha" evidence="10">
    <location>
        <begin position="222"/>
        <end position="319"/>
    </location>
</feature>
<dbReference type="EMBL" id="LT906453">
    <property type="protein sequence ID" value="SNV20500.1"/>
    <property type="molecule type" value="Genomic_DNA"/>
</dbReference>
<dbReference type="Pfam" id="PF02880">
    <property type="entry name" value="PGM_PMM_III"/>
    <property type="match status" value="1"/>
</dbReference>
<dbReference type="Pfam" id="PF00408">
    <property type="entry name" value="PGM_PMM_IV"/>
    <property type="match status" value="1"/>
</dbReference>
<gene>
    <name evidence="12" type="ORF">SAMEA4475696_01027</name>
</gene>
<proteinExistence type="inferred from homology"/>
<feature type="domain" description="Alpha-D-phosphohexomutase alpha/beta/alpha" evidence="9">
    <location>
        <begin position="56"/>
        <end position="197"/>
    </location>
</feature>
<dbReference type="SUPFAM" id="SSF53738">
    <property type="entry name" value="Phosphoglucomutase, first 3 domains"/>
    <property type="match status" value="3"/>
</dbReference>
<keyword evidence="3" id="KW-0597">Phosphoprotein</keyword>
<sequence length="560" mass="58448">MRPEVTPELIEHARTWAAHDPDESDRATILALADAAQAGDEEAAADLVSRFSGPLMFGTAGLRAAVGAGESRMSRAVVIRATAGLVAYLTKELGQAPTVVLGCDARHGSSQFLRDAAQVVSAAGGTALVLPEKLPTPVTAFAVRRLGADAGVMVTASHNPREDNGYKVYLGGRAARGAAEGVQIVPPADKGIAECIAAAPFADEVPRDEARVQHVEPALWEEYVNRAASLAVSDPAPIRIVLTPMHGVGGATAVEVLRRAGFTDVHVVPEQAEPDPDFPTVAFPNPEEPGALDLALGLARQVEADVVIALDPDADRCSVGTCGPDGWRQLTGDEIGALLGEQAAADSSRVGDTLANSIVSGRLLSRIAQAHGLQHQATLTGFKWIARTEGLRFGYEEAIGYCTDPMGVRDKDGVTAAVRVASLVSALAKQGRSLSDALDDLARAHGLHATAQLSFRVADTALIADAMARLRATPPSALAGSEVKQVADLADGYEGLAPTDGMLFITADNDRVIARPSGTEPKLKCYLEVVVPVSGEQVPRGEAAQRLALLKEDMRAAVGL</sequence>
<keyword evidence="6 12" id="KW-0413">Isomerase</keyword>
<protein>
    <submittedName>
        <fullName evidence="12">Probable phosphomannomutase</fullName>
        <ecNumber evidence="12">5.4.2.8</ecNumber>
    </submittedName>
</protein>
<evidence type="ECO:0000256" key="1">
    <source>
        <dbReference type="ARBA" id="ARBA00001946"/>
    </source>
</evidence>
<dbReference type="InterPro" id="IPR005844">
    <property type="entry name" value="A-D-PHexomutase_a/b/a-I"/>
</dbReference>
<dbReference type="AlphaFoldDB" id="A0A239VEH2"/>
<evidence type="ECO:0000256" key="5">
    <source>
        <dbReference type="ARBA" id="ARBA00022842"/>
    </source>
</evidence>
<dbReference type="CDD" id="cd05799">
    <property type="entry name" value="PGM2"/>
    <property type="match status" value="1"/>
</dbReference>
<dbReference type="RefSeq" id="WP_034401055.1">
    <property type="nucleotide sequence ID" value="NZ_JAAFNI010000001.1"/>
</dbReference>
<evidence type="ECO:0000313" key="13">
    <source>
        <dbReference type="Proteomes" id="UP000242637"/>
    </source>
</evidence>
<keyword evidence="5 7" id="KW-0460">Magnesium</keyword>
<dbReference type="PROSITE" id="PS00710">
    <property type="entry name" value="PGM_PMM"/>
    <property type="match status" value="1"/>
</dbReference>
<dbReference type="GO" id="GO:0008973">
    <property type="term" value="F:phosphopentomutase activity"/>
    <property type="evidence" value="ECO:0007669"/>
    <property type="project" value="TreeGrafter"/>
</dbReference>
<dbReference type="Proteomes" id="UP000242637">
    <property type="component" value="Chromosome 1"/>
</dbReference>
<dbReference type="GeneID" id="63459265"/>
<comment type="cofactor">
    <cofactor evidence="1">
        <name>Mg(2+)</name>
        <dbReference type="ChEBI" id="CHEBI:18420"/>
    </cofactor>
</comment>
<evidence type="ECO:0000256" key="7">
    <source>
        <dbReference type="RuleBase" id="RU004326"/>
    </source>
</evidence>
<feature type="domain" description="Alpha-D-phosphohexomutase C-terminal" evidence="8">
    <location>
        <begin position="483"/>
        <end position="529"/>
    </location>
</feature>
<name>A0A239VEH2_9MICO</name>
<dbReference type="PANTHER" id="PTHR45745">
    <property type="entry name" value="PHOSPHOMANNOMUTASE 45A"/>
    <property type="match status" value="1"/>
</dbReference>
<accession>A0A239VEH2</accession>
<keyword evidence="13" id="KW-1185">Reference proteome</keyword>
<dbReference type="InterPro" id="IPR036900">
    <property type="entry name" value="A-D-PHexomutase_C_sf"/>
</dbReference>
<dbReference type="PANTHER" id="PTHR45745:SF1">
    <property type="entry name" value="PHOSPHOGLUCOMUTASE 2B-RELATED"/>
    <property type="match status" value="1"/>
</dbReference>
<dbReference type="EC" id="5.4.2.8" evidence="12"/>
<dbReference type="PRINTS" id="PR00509">
    <property type="entry name" value="PGMPMM"/>
</dbReference>
<dbReference type="GO" id="GO:0000287">
    <property type="term" value="F:magnesium ion binding"/>
    <property type="evidence" value="ECO:0007669"/>
    <property type="project" value="InterPro"/>
</dbReference>
<dbReference type="InterPro" id="IPR005846">
    <property type="entry name" value="A-D-PHexomutase_a/b/a-III"/>
</dbReference>
<dbReference type="GO" id="GO:0004615">
    <property type="term" value="F:phosphomannomutase activity"/>
    <property type="evidence" value="ECO:0007669"/>
    <property type="project" value="UniProtKB-EC"/>
</dbReference>
<evidence type="ECO:0000256" key="4">
    <source>
        <dbReference type="ARBA" id="ARBA00022723"/>
    </source>
</evidence>
<evidence type="ECO:0000256" key="3">
    <source>
        <dbReference type="ARBA" id="ARBA00022553"/>
    </source>
</evidence>
<evidence type="ECO:0000259" key="9">
    <source>
        <dbReference type="Pfam" id="PF02878"/>
    </source>
</evidence>
<evidence type="ECO:0000256" key="2">
    <source>
        <dbReference type="ARBA" id="ARBA00010231"/>
    </source>
</evidence>
<reference evidence="12 13" key="1">
    <citation type="submission" date="2017-06" db="EMBL/GenBank/DDBJ databases">
        <authorList>
            <consortium name="Pathogen Informatics"/>
        </authorList>
    </citation>
    <scope>NUCLEOTIDE SEQUENCE [LARGE SCALE GENOMIC DNA]</scope>
    <source>
        <strain evidence="12 13">NCTC13039</strain>
    </source>
</reference>
<dbReference type="GO" id="GO:0005975">
    <property type="term" value="P:carbohydrate metabolic process"/>
    <property type="evidence" value="ECO:0007669"/>
    <property type="project" value="InterPro"/>
</dbReference>
<comment type="similarity">
    <text evidence="2 7">Belongs to the phosphohexose mutase family.</text>
</comment>
<dbReference type="Gene3D" id="3.30.310.50">
    <property type="entry name" value="Alpha-D-phosphohexomutase, C-terminal domain"/>
    <property type="match status" value="1"/>
</dbReference>
<dbReference type="InterPro" id="IPR005841">
    <property type="entry name" value="Alpha-D-phosphohexomutase_SF"/>
</dbReference>
<evidence type="ECO:0000313" key="12">
    <source>
        <dbReference type="EMBL" id="SNV20500.1"/>
    </source>
</evidence>
<dbReference type="InterPro" id="IPR016055">
    <property type="entry name" value="A-D-PHexomutase_a/b/a-I/II/III"/>
</dbReference>
<evidence type="ECO:0000259" key="8">
    <source>
        <dbReference type="Pfam" id="PF00408"/>
    </source>
</evidence>
<dbReference type="InterPro" id="IPR016066">
    <property type="entry name" value="A-D-PHexomutase_CS"/>
</dbReference>
<organism evidence="12 13">
    <name type="scientific">Dermatophilus congolensis</name>
    <dbReference type="NCBI Taxonomy" id="1863"/>
    <lineage>
        <taxon>Bacteria</taxon>
        <taxon>Bacillati</taxon>
        <taxon>Actinomycetota</taxon>
        <taxon>Actinomycetes</taxon>
        <taxon>Micrococcales</taxon>
        <taxon>Dermatophilaceae</taxon>
        <taxon>Dermatophilus</taxon>
    </lineage>
</organism>
<dbReference type="InterPro" id="IPR005845">
    <property type="entry name" value="A-D-PHexomutase_a/b/a-II"/>
</dbReference>
<evidence type="ECO:0000256" key="6">
    <source>
        <dbReference type="ARBA" id="ARBA00023235"/>
    </source>
</evidence>
<dbReference type="STRING" id="1121387.GCA_000429885_01061"/>
<dbReference type="SUPFAM" id="SSF55957">
    <property type="entry name" value="Phosphoglucomutase, C-terminal domain"/>
    <property type="match status" value="1"/>
</dbReference>
<dbReference type="InterPro" id="IPR005843">
    <property type="entry name" value="A-D-PHexomutase_C"/>
</dbReference>